<proteinExistence type="predicted"/>
<evidence type="ECO:0000313" key="1">
    <source>
        <dbReference type="EMBL" id="KAI3734839.1"/>
    </source>
</evidence>
<name>A0ACB9CKQ0_ARCLA</name>
<organism evidence="1 2">
    <name type="scientific">Arctium lappa</name>
    <name type="common">Greater burdock</name>
    <name type="synonym">Lappa major</name>
    <dbReference type="NCBI Taxonomy" id="4217"/>
    <lineage>
        <taxon>Eukaryota</taxon>
        <taxon>Viridiplantae</taxon>
        <taxon>Streptophyta</taxon>
        <taxon>Embryophyta</taxon>
        <taxon>Tracheophyta</taxon>
        <taxon>Spermatophyta</taxon>
        <taxon>Magnoliopsida</taxon>
        <taxon>eudicotyledons</taxon>
        <taxon>Gunneridae</taxon>
        <taxon>Pentapetalae</taxon>
        <taxon>asterids</taxon>
        <taxon>campanulids</taxon>
        <taxon>Asterales</taxon>
        <taxon>Asteraceae</taxon>
        <taxon>Carduoideae</taxon>
        <taxon>Cardueae</taxon>
        <taxon>Arctiinae</taxon>
        <taxon>Arctium</taxon>
    </lineage>
</organism>
<dbReference type="EMBL" id="CM042050">
    <property type="protein sequence ID" value="KAI3734839.1"/>
    <property type="molecule type" value="Genomic_DNA"/>
</dbReference>
<accession>A0ACB9CKQ0</accession>
<comment type="caution">
    <text evidence="1">The sequence shown here is derived from an EMBL/GenBank/DDBJ whole genome shotgun (WGS) entry which is preliminary data.</text>
</comment>
<dbReference type="Proteomes" id="UP001055879">
    <property type="component" value="Linkage Group LG04"/>
</dbReference>
<reference evidence="2" key="1">
    <citation type="journal article" date="2022" name="Mol. Ecol. Resour.">
        <title>The genomes of chicory, endive, great burdock and yacon provide insights into Asteraceae palaeo-polyploidization history and plant inulin production.</title>
        <authorList>
            <person name="Fan W."/>
            <person name="Wang S."/>
            <person name="Wang H."/>
            <person name="Wang A."/>
            <person name="Jiang F."/>
            <person name="Liu H."/>
            <person name="Zhao H."/>
            <person name="Xu D."/>
            <person name="Zhang Y."/>
        </authorList>
    </citation>
    <scope>NUCLEOTIDE SEQUENCE [LARGE SCALE GENOMIC DNA]</scope>
    <source>
        <strain evidence="2">cv. Niubang</strain>
    </source>
</reference>
<evidence type="ECO:0000313" key="2">
    <source>
        <dbReference type="Proteomes" id="UP001055879"/>
    </source>
</evidence>
<sequence>MKLEHRLFPGNQSPSNTEIDSRFCSEIDSMASTSQASLLSRNNLKLVNTVYWYPWGEEAFKQAWQRDVPIFLSNADGNKKHVQVGCVCHNQ</sequence>
<gene>
    <name evidence="1" type="ORF">L6452_14319</name>
</gene>
<keyword evidence="2" id="KW-1185">Reference proteome</keyword>
<protein>
    <submittedName>
        <fullName evidence="1">Uncharacterized protein</fullName>
    </submittedName>
</protein>
<reference evidence="1 2" key="2">
    <citation type="journal article" date="2022" name="Mol. Ecol. Resour.">
        <title>The genomes of chicory, endive, great burdock and yacon provide insights into Asteraceae paleo-polyploidization history and plant inulin production.</title>
        <authorList>
            <person name="Fan W."/>
            <person name="Wang S."/>
            <person name="Wang H."/>
            <person name="Wang A."/>
            <person name="Jiang F."/>
            <person name="Liu H."/>
            <person name="Zhao H."/>
            <person name="Xu D."/>
            <person name="Zhang Y."/>
        </authorList>
    </citation>
    <scope>NUCLEOTIDE SEQUENCE [LARGE SCALE GENOMIC DNA]</scope>
    <source>
        <strain evidence="2">cv. Niubang</strain>
    </source>
</reference>